<organism evidence="2 3">
    <name type="scientific">Heterocephalus glaber</name>
    <name type="common">Naked mole rat</name>
    <dbReference type="NCBI Taxonomy" id="10181"/>
    <lineage>
        <taxon>Eukaryota</taxon>
        <taxon>Metazoa</taxon>
        <taxon>Chordata</taxon>
        <taxon>Craniata</taxon>
        <taxon>Vertebrata</taxon>
        <taxon>Euteleostomi</taxon>
        <taxon>Mammalia</taxon>
        <taxon>Eutheria</taxon>
        <taxon>Euarchontoglires</taxon>
        <taxon>Glires</taxon>
        <taxon>Rodentia</taxon>
        <taxon>Hystricomorpha</taxon>
        <taxon>Bathyergidae</taxon>
        <taxon>Heterocephalus</taxon>
    </lineage>
</organism>
<proteinExistence type="predicted"/>
<dbReference type="EMBL" id="JH166047">
    <property type="protein sequence ID" value="EHA98350.1"/>
    <property type="molecule type" value="Genomic_DNA"/>
</dbReference>
<dbReference type="Proteomes" id="UP000006813">
    <property type="component" value="Unassembled WGS sequence"/>
</dbReference>
<protein>
    <submittedName>
        <fullName evidence="2">Uncharacterized protein</fullName>
    </submittedName>
</protein>
<dbReference type="InParanoid" id="G5AMU0"/>
<accession>G5AMU0</accession>
<reference evidence="2 3" key="1">
    <citation type="journal article" date="2011" name="Nature">
        <title>Genome sequencing reveals insights into physiology and longevity of the naked mole rat.</title>
        <authorList>
            <person name="Kim E.B."/>
            <person name="Fang X."/>
            <person name="Fushan A.A."/>
            <person name="Huang Z."/>
            <person name="Lobanov A.V."/>
            <person name="Han L."/>
            <person name="Marino S.M."/>
            <person name="Sun X."/>
            <person name="Turanov A.A."/>
            <person name="Yang P."/>
            <person name="Yim S.H."/>
            <person name="Zhao X."/>
            <person name="Kasaikina M.V."/>
            <person name="Stoletzki N."/>
            <person name="Peng C."/>
            <person name="Polak P."/>
            <person name="Xiong Z."/>
            <person name="Kiezun A."/>
            <person name="Zhu Y."/>
            <person name="Chen Y."/>
            <person name="Kryukov G.V."/>
            <person name="Zhang Q."/>
            <person name="Peshkin L."/>
            <person name="Yang L."/>
            <person name="Bronson R.T."/>
            <person name="Buffenstein R."/>
            <person name="Wang B."/>
            <person name="Han C."/>
            <person name="Li Q."/>
            <person name="Chen L."/>
            <person name="Zhao W."/>
            <person name="Sunyaev S.R."/>
            <person name="Park T.J."/>
            <person name="Zhang G."/>
            <person name="Wang J."/>
            <person name="Gladyshev V.N."/>
        </authorList>
    </citation>
    <scope>NUCLEOTIDE SEQUENCE [LARGE SCALE GENOMIC DNA]</scope>
</reference>
<evidence type="ECO:0000256" key="1">
    <source>
        <dbReference type="SAM" id="MobiDB-lite"/>
    </source>
</evidence>
<gene>
    <name evidence="2" type="ORF">GW7_02058</name>
</gene>
<name>G5AMU0_HETGA</name>
<sequence>MGGIPRSSLPFAKRCQGSPGNFGGSRSLDGRQVTPEPAANPGSPGNFGGSRSLDGRQVTPEPAANPGSTRRRQAVEQSRAAAALSAWVPGEQILLSMALGAAGRRFFPHRPRSSPCTTMRLLCTSAPHWGPDANVVPFTPPTIGCLSPTPLTSAYAPSSKLSSLTSVPTS</sequence>
<feature type="region of interest" description="Disordered" evidence="1">
    <location>
        <begin position="1"/>
        <end position="76"/>
    </location>
</feature>
<dbReference type="AlphaFoldDB" id="G5AMU0"/>
<evidence type="ECO:0000313" key="3">
    <source>
        <dbReference type="Proteomes" id="UP000006813"/>
    </source>
</evidence>
<evidence type="ECO:0000313" key="2">
    <source>
        <dbReference type="EMBL" id="EHA98350.1"/>
    </source>
</evidence>